<organism evidence="1 2">
    <name type="scientific">Pseudodesulfovibrio senegalensis</name>
    <dbReference type="NCBI Taxonomy" id="1721087"/>
    <lineage>
        <taxon>Bacteria</taxon>
        <taxon>Pseudomonadati</taxon>
        <taxon>Thermodesulfobacteriota</taxon>
        <taxon>Desulfovibrionia</taxon>
        <taxon>Desulfovibrionales</taxon>
        <taxon>Desulfovibrionaceae</taxon>
    </lineage>
</organism>
<dbReference type="OrthoDB" id="5459555at2"/>
<reference evidence="1 2" key="1">
    <citation type="journal article" date="2017" name="Int. J. Syst. Evol. Microbiol.">
        <title>Desulfovibrio senegalensis sp. nov., a mesophilic sulfate reducer isolated from marine sediment.</title>
        <authorList>
            <person name="Thioye A."/>
            <person name="Gam Z.B.A."/>
            <person name="Mbengue M."/>
            <person name="Cayol J.L."/>
            <person name="Joseph-Bartoli M."/>
            <person name="Toure-Kane C."/>
            <person name="Labat M."/>
        </authorList>
    </citation>
    <scope>NUCLEOTIDE SEQUENCE [LARGE SCALE GENOMIC DNA]</scope>
    <source>
        <strain evidence="1 2">DSM 101509</strain>
    </source>
</reference>
<dbReference type="AlphaFoldDB" id="A0A6N6N6E2"/>
<dbReference type="Proteomes" id="UP000438699">
    <property type="component" value="Unassembled WGS sequence"/>
</dbReference>
<dbReference type="RefSeq" id="WP_151149322.1">
    <property type="nucleotide sequence ID" value="NZ_WAIE01000001.1"/>
</dbReference>
<name>A0A6N6N6E2_9BACT</name>
<evidence type="ECO:0000313" key="1">
    <source>
        <dbReference type="EMBL" id="KAB1443049.1"/>
    </source>
</evidence>
<protein>
    <submittedName>
        <fullName evidence="1">Uncharacterized protein</fullName>
    </submittedName>
</protein>
<dbReference type="EMBL" id="WAIE01000001">
    <property type="protein sequence ID" value="KAB1443049.1"/>
    <property type="molecule type" value="Genomic_DNA"/>
</dbReference>
<comment type="caution">
    <text evidence="1">The sequence shown here is derived from an EMBL/GenBank/DDBJ whole genome shotgun (WGS) entry which is preliminary data.</text>
</comment>
<sequence length="80" mass="8938">MSQFTEKDLPVEVHHGELVTLSDGTSVRFESNGEAKDIMINDGFSPATTLFPGNEYSFEAHGESFRITCTFEDSMKIEKC</sequence>
<proteinExistence type="predicted"/>
<keyword evidence="2" id="KW-1185">Reference proteome</keyword>
<accession>A0A6N6N6E2</accession>
<evidence type="ECO:0000313" key="2">
    <source>
        <dbReference type="Proteomes" id="UP000438699"/>
    </source>
</evidence>
<gene>
    <name evidence="1" type="ORF">F8A88_01945</name>
</gene>